<dbReference type="GO" id="GO:0004180">
    <property type="term" value="F:carboxypeptidase activity"/>
    <property type="evidence" value="ECO:0007669"/>
    <property type="project" value="UniProtKB-KW"/>
</dbReference>
<evidence type="ECO:0000313" key="1">
    <source>
        <dbReference type="EMBL" id="MBU3813246.1"/>
    </source>
</evidence>
<keyword evidence="1" id="KW-0121">Carboxypeptidase</keyword>
<evidence type="ECO:0000313" key="2">
    <source>
        <dbReference type="Proteomes" id="UP000824236"/>
    </source>
</evidence>
<sequence length="854" mass="98814">MLKGRILFFILSLLWTATAFGQRSVLRGTVTDSITGESLPFASLVWQGTTVGTKADVDGHYSLSSPVVRRVLEVSYMGYDTKRVEVRVGQGGTLDIRLRPSAIALNEVIVHPGRERYKRRGNPAVDFVKKVIARRDAHDPRSHDYFSYDRYQRMVFAMNEYTPKPRKEGQKPGKFDFVREFVDTLEAGTTILPVSERERLERVFYRRDPKSEKTLLIGSKAAGVDEVFSREGIQQFLNEAFREVDIFQNNIPLFLQRFVSPLSTLGPAFYKYYLLDTVQVAGRPCMDLGFVPFNSESFGFTGHLYVTLDSTYFVRRAVLNVAKDINLNFVSHMTIEQEFERTADSTRLITKDDIRVNFKLTEKSKGMYAQRLNVYGKHSFAPPAAEDAALFEQPAPMVEQKGAYRRPDNFWAENRPEEARKKNPNGVDKLMQRLRSVPLFYFTEKVVTTLVSGYIPTNKNPEKNKFDLGPMNSTINGNAIEGVRLRLGGGTTPQFNKHWFFEGYAAYGTKDRKMKYDGLVEYSFNPRKDFRLEYPQHALRFEYMYDLNKLGQNYMYTSKDNVMLAIKRKKDNVATYLRRAELTYTREHYNGLSYAVVLRNQREYGTPYAPFSRIGADGAQTLVPHYDLTAMELKLRYGRNEKFYQTRTQRIPITFDAFIFNLSHTMARKGFLGSSYDLQRTEVGMQKRFWFSAFGYLDAIVKGGKVWTKVPYPLLILPNANTTYTIQPETYTNMNALEFINDEYLSWDLTYYMNGILLNRIPLIKKLRWREVFCFRGLWGHLTDKNDPSKSMGEGLYAFPTFTQRLGRAPYMEASVGVENIFNFMRVDYVWRLNYRGNPDIQKSGVRVTMKLSF</sequence>
<dbReference type="SUPFAM" id="SSF49464">
    <property type="entry name" value="Carboxypeptidase regulatory domain-like"/>
    <property type="match status" value="1"/>
</dbReference>
<dbReference type="InterPro" id="IPR043741">
    <property type="entry name" value="DUF5686"/>
</dbReference>
<dbReference type="AlphaFoldDB" id="A0A9E2KEJ6"/>
<accession>A0A9E2KEJ6</accession>
<proteinExistence type="predicted"/>
<protein>
    <submittedName>
        <fullName evidence="1">DUF5686 and carboxypeptidase regulatory-like domain-containing protein</fullName>
    </submittedName>
</protein>
<gene>
    <name evidence="1" type="ORF">H9791_01875</name>
</gene>
<reference evidence="1" key="2">
    <citation type="submission" date="2021-04" db="EMBL/GenBank/DDBJ databases">
        <authorList>
            <person name="Gilroy R."/>
        </authorList>
    </citation>
    <scope>NUCLEOTIDE SEQUENCE</scope>
    <source>
        <strain evidence="1">B3-3758</strain>
    </source>
</reference>
<keyword evidence="1" id="KW-0645">Protease</keyword>
<dbReference type="InterPro" id="IPR008969">
    <property type="entry name" value="CarboxyPept-like_regulatory"/>
</dbReference>
<dbReference type="Proteomes" id="UP000824236">
    <property type="component" value="Unassembled WGS sequence"/>
</dbReference>
<reference evidence="1" key="1">
    <citation type="journal article" date="2021" name="PeerJ">
        <title>Extensive microbial diversity within the chicken gut microbiome revealed by metagenomics and culture.</title>
        <authorList>
            <person name="Gilroy R."/>
            <person name="Ravi A."/>
            <person name="Getino M."/>
            <person name="Pursley I."/>
            <person name="Horton D.L."/>
            <person name="Alikhan N.F."/>
            <person name="Baker D."/>
            <person name="Gharbi K."/>
            <person name="Hall N."/>
            <person name="Watson M."/>
            <person name="Adriaenssens E.M."/>
            <person name="Foster-Nyarko E."/>
            <person name="Jarju S."/>
            <person name="Secka A."/>
            <person name="Antonio M."/>
            <person name="Oren A."/>
            <person name="Chaudhuri R.R."/>
            <person name="La Ragione R."/>
            <person name="Hildebrand F."/>
            <person name="Pallen M.J."/>
        </authorList>
    </citation>
    <scope>NUCLEOTIDE SEQUENCE</scope>
    <source>
        <strain evidence="1">B3-3758</strain>
    </source>
</reference>
<dbReference type="Gene3D" id="2.60.40.1120">
    <property type="entry name" value="Carboxypeptidase-like, regulatory domain"/>
    <property type="match status" value="1"/>
</dbReference>
<dbReference type="EMBL" id="JAHLFO010000018">
    <property type="protein sequence ID" value="MBU3813246.1"/>
    <property type="molecule type" value="Genomic_DNA"/>
</dbReference>
<comment type="caution">
    <text evidence="1">The sequence shown here is derived from an EMBL/GenBank/DDBJ whole genome shotgun (WGS) entry which is preliminary data.</text>
</comment>
<dbReference type="Pfam" id="PF18939">
    <property type="entry name" value="DUF5686"/>
    <property type="match status" value="1"/>
</dbReference>
<organism evidence="1 2">
    <name type="scientific">Candidatus Bacteroides intestinipullorum</name>
    <dbReference type="NCBI Taxonomy" id="2838471"/>
    <lineage>
        <taxon>Bacteria</taxon>
        <taxon>Pseudomonadati</taxon>
        <taxon>Bacteroidota</taxon>
        <taxon>Bacteroidia</taxon>
        <taxon>Bacteroidales</taxon>
        <taxon>Bacteroidaceae</taxon>
        <taxon>Bacteroides</taxon>
    </lineage>
</organism>
<keyword evidence="1" id="KW-0378">Hydrolase</keyword>
<name>A0A9E2KEJ6_9BACE</name>
<dbReference type="Pfam" id="PF13715">
    <property type="entry name" value="CarbopepD_reg_2"/>
    <property type="match status" value="1"/>
</dbReference>